<feature type="coiled-coil region" evidence="2">
    <location>
        <begin position="114"/>
        <end position="160"/>
    </location>
</feature>
<proteinExistence type="inferred from homology"/>
<dbReference type="EMBL" id="JBJXBP010000002">
    <property type="protein sequence ID" value="KAL3845673.1"/>
    <property type="molecule type" value="Genomic_DNA"/>
</dbReference>
<accession>A0ABD3UBZ7</accession>
<reference evidence="3 4" key="1">
    <citation type="submission" date="2024-12" db="EMBL/GenBank/DDBJ databases">
        <title>The unique morphological basis and parallel evolutionary history of personate flowers in Penstemon.</title>
        <authorList>
            <person name="Depatie T.H."/>
            <person name="Wessinger C.A."/>
        </authorList>
    </citation>
    <scope>NUCLEOTIDE SEQUENCE [LARGE SCALE GENOMIC DNA]</scope>
    <source>
        <strain evidence="3">WTNN_2</strain>
        <tissue evidence="3">Leaf</tissue>
    </source>
</reference>
<dbReference type="InterPro" id="IPR008862">
    <property type="entry name" value="Tcp11"/>
</dbReference>
<dbReference type="Pfam" id="PF05794">
    <property type="entry name" value="Tcp11"/>
    <property type="match status" value="1"/>
</dbReference>
<evidence type="ECO:0000313" key="4">
    <source>
        <dbReference type="Proteomes" id="UP001634393"/>
    </source>
</evidence>
<evidence type="ECO:0000313" key="3">
    <source>
        <dbReference type="EMBL" id="KAL3845673.1"/>
    </source>
</evidence>
<dbReference type="PANTHER" id="PTHR12832:SF36">
    <property type="entry name" value="T-COMPLEX PROTEIN 11"/>
    <property type="match status" value="1"/>
</dbReference>
<keyword evidence="2" id="KW-0175">Coiled coil</keyword>
<evidence type="ECO:0000256" key="1">
    <source>
        <dbReference type="ARBA" id="ARBA00010954"/>
    </source>
</evidence>
<comment type="similarity">
    <text evidence="1">Belongs to the TCP11 family.</text>
</comment>
<protein>
    <recommendedName>
        <fullName evidence="5">T-complex protein 11</fullName>
    </recommendedName>
</protein>
<dbReference type="AlphaFoldDB" id="A0ABD3UBZ7"/>
<sequence length="1192" mass="132990">MDAGVGIASPDTKSIAGTVLNIPGNDDISECATPKLPGRLRRRLLESKSTTISAQDIEAKLHHAYLRRQLFYESLSSKARPKSKSGCSSSKEKYLGQRLKAKHNAAEQKRLSILAQIQNRLARTDQLRQNAKNGAQLRFLKQLEELSTKVKSRVQQAEVNRMLLLNACRQKQVTKREKASQLLMRRLIQEKKNKECIRAAIHQKHNVAERKRLGFVEAQQLRARAGSVQVQQAVCSADSQRVVEKKKLQNQLEGRLHRAKRFRAEYMRKRGHPHNSGQASTEMVKQKELFSKLIRCWRRFVKLKGTTSALAKAFEELKINNKSVKSMPFENLAVLLGSRQTIHIVKSLLHRLESRIIVRKERNGINSVFHMENIDHLLERVAIPDKTVGANNSSSSNKKKSVKGVAQSSTKLCRYPVRVVLGAYIISGHPDVVSCGMKEYGTGLVGAAEDFSQEFELLIRTTLQRPSHSSEISSCAPTVSQLTFSSQLEIFDKAWCSYLHHFVTWKVEDAKLFDEDLIRAAHQLEVTRMHYKQTLEGDPTDFTHMKPLLDQVTQRQRFQQTKVQRISGNDGIEHMKTVLSDKSVGIAETMELGISSTSSLDHLTSPSSAGSSVVLTNNNSVEDDHVTEDHHSVGLDTRSMFKQQILNSHGEIDSASPGSIADDHQTSDQMLVTENAVIVNEYVHGHYGGLVDSLNNSNEEHSSIKSIVRDTMEKAFWDGLMETLKQDVPDYSWVLKLIKEVRDELCELSPSTWRQEIEQSIDLDILSQVSQMGTLDIEYCGRILEFSSVTLQKLSAPAKEDELKTAHQKLLRDLAEISQFGDGSTASFALVVMRGLRFVLKKIQELKHEMSKARISMLEPLIKGPAGLEYLRSNFANHYGSPSDAPGRLPFVTQWLSAVSVESEQNWNEYLDSLSAMKSRDGEYSKQYTPTALHAGGSVLKIPSLSASSSVAGVEQPECTGILLYPTCINVKRVEQPKCKGEKLDVLLRLGLLNLVSEVEGLAAEKLPETLQLNLVRLRSIQSQLQKIIVICTSILVLRQALVSEHLVTNATDMENMMSDCVKRLSELFDGVEDVGISVIIEIMNSYPNTGEEDAEKKQARKDIMLNMLGKSLSAGNAVFLRVSRSVYLAARGIVLGGSGVQGKRLAETELKRIGAALLTQKLVDAVEGLVVMANVSSSVHGAWYEQVLRNI</sequence>
<dbReference type="Proteomes" id="UP001634393">
    <property type="component" value="Unassembled WGS sequence"/>
</dbReference>
<keyword evidence="4" id="KW-1185">Reference proteome</keyword>
<gene>
    <name evidence="3" type="ORF">ACJIZ3_003076</name>
</gene>
<evidence type="ECO:0000256" key="2">
    <source>
        <dbReference type="SAM" id="Coils"/>
    </source>
</evidence>
<organism evidence="3 4">
    <name type="scientific">Penstemon smallii</name>
    <dbReference type="NCBI Taxonomy" id="265156"/>
    <lineage>
        <taxon>Eukaryota</taxon>
        <taxon>Viridiplantae</taxon>
        <taxon>Streptophyta</taxon>
        <taxon>Embryophyta</taxon>
        <taxon>Tracheophyta</taxon>
        <taxon>Spermatophyta</taxon>
        <taxon>Magnoliopsida</taxon>
        <taxon>eudicotyledons</taxon>
        <taxon>Gunneridae</taxon>
        <taxon>Pentapetalae</taxon>
        <taxon>asterids</taxon>
        <taxon>lamiids</taxon>
        <taxon>Lamiales</taxon>
        <taxon>Plantaginaceae</taxon>
        <taxon>Cheloneae</taxon>
        <taxon>Penstemon</taxon>
    </lineage>
</organism>
<evidence type="ECO:0008006" key="5">
    <source>
        <dbReference type="Google" id="ProtNLM"/>
    </source>
</evidence>
<name>A0ABD3UBZ7_9LAMI</name>
<comment type="caution">
    <text evidence="3">The sequence shown here is derived from an EMBL/GenBank/DDBJ whole genome shotgun (WGS) entry which is preliminary data.</text>
</comment>
<dbReference type="PANTHER" id="PTHR12832">
    <property type="entry name" value="TESTIS-SPECIFIC PROTEIN PBS13 T-COMPLEX 11"/>
    <property type="match status" value="1"/>
</dbReference>